<dbReference type="SUPFAM" id="SSF48403">
    <property type="entry name" value="Ankyrin repeat"/>
    <property type="match status" value="1"/>
</dbReference>
<feature type="transmembrane region" description="Helical" evidence="2">
    <location>
        <begin position="524"/>
        <end position="547"/>
    </location>
</feature>
<evidence type="ECO:0000313" key="4">
    <source>
        <dbReference type="EMBL" id="KAJ8444787.1"/>
    </source>
</evidence>
<dbReference type="OrthoDB" id="1925304at2759"/>
<dbReference type="GO" id="GO:0016020">
    <property type="term" value="C:membrane"/>
    <property type="evidence" value="ECO:0007669"/>
    <property type="project" value="TreeGrafter"/>
</dbReference>
<name>A0A9Q1KK93_9CARY</name>
<sequence>MATTFRRARGQVENKLRDLGGFLPLYKAALEGQWNEARKFLDDDPEAFRAKITIASETALHIAVGTGENIDFVEKLIRSMSPEDLALIDQNGETALTVAAVVGNVKAAKLLVNKNPDLSNISGKQGLPVLRAANYGQEEMVKYLLAVTRGDIEPSPFAGESGAELLIAIITEEFFDIALELIELYPEMAAVEVNGKGSTLAALAHKTDIFCSGSSSTHWQLFFNPVGFIKRTTKERLKHAKALELVKALCREICELDDATAFSLFQKPLHRAAQLGIPEIIEEIVHAFPPVIWSSGEENRNVFQLAVMNRRENVFGLIYQMTNYKHLVTRYIDPNGNNILHLAGQLPSLDRLNLVSGAALQVQCELQWFQEVKKFVPPSQKEAKNKDGKTPKMVFRDAHQKLMKDGAQWMKTTATSCTVAAALIATVAFAAVIHAPEGNNREDPVTLSAFGVFAVTDAVSLFSSVTAILMFLSILTSRYSQEDFLYALPRGLIFGLSMLFISILTMMAAFAAAIILVFGRVKAVILIPLGGLAVLPVSLFVILPLLYQITMSTYGGIFPKQQPRDTRTLH</sequence>
<dbReference type="PANTHER" id="PTHR24177">
    <property type="entry name" value="CASKIN"/>
    <property type="match status" value="1"/>
</dbReference>
<evidence type="ECO:0000313" key="5">
    <source>
        <dbReference type="Proteomes" id="UP001153076"/>
    </source>
</evidence>
<gene>
    <name evidence="4" type="ORF">Cgig2_032112</name>
</gene>
<dbReference type="InterPro" id="IPR026961">
    <property type="entry name" value="PGG_dom"/>
</dbReference>
<dbReference type="EMBL" id="JAKOGI010000088">
    <property type="protein sequence ID" value="KAJ8444787.1"/>
    <property type="molecule type" value="Genomic_DNA"/>
</dbReference>
<dbReference type="PROSITE" id="PS50297">
    <property type="entry name" value="ANK_REP_REGION"/>
    <property type="match status" value="1"/>
</dbReference>
<reference evidence="4" key="1">
    <citation type="submission" date="2022-04" db="EMBL/GenBank/DDBJ databases">
        <title>Carnegiea gigantea Genome sequencing and assembly v2.</title>
        <authorList>
            <person name="Copetti D."/>
            <person name="Sanderson M.J."/>
            <person name="Burquez A."/>
            <person name="Wojciechowski M.F."/>
        </authorList>
    </citation>
    <scope>NUCLEOTIDE SEQUENCE</scope>
    <source>
        <strain evidence="4">SGP5-SGP5p</strain>
        <tissue evidence="4">Aerial part</tissue>
    </source>
</reference>
<dbReference type="Pfam" id="PF13962">
    <property type="entry name" value="PGG"/>
    <property type="match status" value="1"/>
</dbReference>
<dbReference type="Pfam" id="PF12796">
    <property type="entry name" value="Ank_2"/>
    <property type="match status" value="1"/>
</dbReference>
<keyword evidence="2" id="KW-1133">Transmembrane helix</keyword>
<evidence type="ECO:0000256" key="2">
    <source>
        <dbReference type="SAM" id="Phobius"/>
    </source>
</evidence>
<feature type="domain" description="PGG" evidence="3">
    <location>
        <begin position="408"/>
        <end position="516"/>
    </location>
</feature>
<keyword evidence="2" id="KW-0472">Membrane</keyword>
<evidence type="ECO:0000256" key="1">
    <source>
        <dbReference type="PROSITE-ProRule" id="PRU00023"/>
    </source>
</evidence>
<accession>A0A9Q1KK93</accession>
<keyword evidence="1" id="KW-0040">ANK repeat</keyword>
<dbReference type="InterPro" id="IPR002110">
    <property type="entry name" value="Ankyrin_rpt"/>
</dbReference>
<comment type="caution">
    <text evidence="4">The sequence shown here is derived from an EMBL/GenBank/DDBJ whole genome shotgun (WGS) entry which is preliminary data.</text>
</comment>
<dbReference type="AlphaFoldDB" id="A0A9Q1KK93"/>
<proteinExistence type="predicted"/>
<dbReference type="Gene3D" id="1.25.40.20">
    <property type="entry name" value="Ankyrin repeat-containing domain"/>
    <property type="match status" value="2"/>
</dbReference>
<keyword evidence="2" id="KW-0812">Transmembrane</keyword>
<feature type="transmembrane region" description="Helical" evidence="2">
    <location>
        <begin position="492"/>
        <end position="518"/>
    </location>
</feature>
<dbReference type="Proteomes" id="UP001153076">
    <property type="component" value="Unassembled WGS sequence"/>
</dbReference>
<feature type="transmembrane region" description="Helical" evidence="2">
    <location>
        <begin position="413"/>
        <end position="435"/>
    </location>
</feature>
<dbReference type="PANTHER" id="PTHR24177:SF435">
    <property type="entry name" value="ANKYRIN REPEAT-CONTAINING PROTEIN NPR4-LIKE"/>
    <property type="match status" value="1"/>
</dbReference>
<feature type="repeat" description="ANK" evidence="1">
    <location>
        <begin position="91"/>
        <end position="123"/>
    </location>
</feature>
<dbReference type="SMART" id="SM00248">
    <property type="entry name" value="ANK"/>
    <property type="match status" value="4"/>
</dbReference>
<protein>
    <recommendedName>
        <fullName evidence="3">PGG domain-containing protein</fullName>
    </recommendedName>
</protein>
<keyword evidence="5" id="KW-1185">Reference proteome</keyword>
<feature type="transmembrane region" description="Helical" evidence="2">
    <location>
        <begin position="447"/>
        <end position="472"/>
    </location>
</feature>
<dbReference type="InterPro" id="IPR036770">
    <property type="entry name" value="Ankyrin_rpt-contain_sf"/>
</dbReference>
<organism evidence="4 5">
    <name type="scientific">Carnegiea gigantea</name>
    <dbReference type="NCBI Taxonomy" id="171969"/>
    <lineage>
        <taxon>Eukaryota</taxon>
        <taxon>Viridiplantae</taxon>
        <taxon>Streptophyta</taxon>
        <taxon>Embryophyta</taxon>
        <taxon>Tracheophyta</taxon>
        <taxon>Spermatophyta</taxon>
        <taxon>Magnoliopsida</taxon>
        <taxon>eudicotyledons</taxon>
        <taxon>Gunneridae</taxon>
        <taxon>Pentapetalae</taxon>
        <taxon>Caryophyllales</taxon>
        <taxon>Cactineae</taxon>
        <taxon>Cactaceae</taxon>
        <taxon>Cactoideae</taxon>
        <taxon>Echinocereeae</taxon>
        <taxon>Carnegiea</taxon>
    </lineage>
</organism>
<dbReference type="PROSITE" id="PS50088">
    <property type="entry name" value="ANK_REPEAT"/>
    <property type="match status" value="1"/>
</dbReference>
<evidence type="ECO:0000259" key="3">
    <source>
        <dbReference type="Pfam" id="PF13962"/>
    </source>
</evidence>